<dbReference type="InterPro" id="IPR001789">
    <property type="entry name" value="Sig_transdc_resp-reg_receiver"/>
</dbReference>
<dbReference type="Gene3D" id="1.10.10.10">
    <property type="entry name" value="Winged helix-like DNA-binding domain superfamily/Winged helix DNA-binding domain"/>
    <property type="match status" value="1"/>
</dbReference>
<dbReference type="InterPro" id="IPR039420">
    <property type="entry name" value="WalR-like"/>
</dbReference>
<dbReference type="Pfam" id="PF00486">
    <property type="entry name" value="Trans_reg_C"/>
    <property type="match status" value="1"/>
</dbReference>
<evidence type="ECO:0000313" key="11">
    <source>
        <dbReference type="Proteomes" id="UP000284178"/>
    </source>
</evidence>
<name>A0A412FLA0_9FIRM</name>
<evidence type="ECO:0000256" key="6">
    <source>
        <dbReference type="PROSITE-ProRule" id="PRU00169"/>
    </source>
</evidence>
<feature type="modified residue" description="4-aspartylphosphate" evidence="6">
    <location>
        <position position="52"/>
    </location>
</feature>
<keyword evidence="2" id="KW-0902">Two-component regulatory system</keyword>
<protein>
    <submittedName>
        <fullName evidence="10">DNA-binding response regulator</fullName>
    </submittedName>
</protein>
<keyword evidence="5" id="KW-0804">Transcription</keyword>
<dbReference type="GO" id="GO:0006355">
    <property type="term" value="P:regulation of DNA-templated transcription"/>
    <property type="evidence" value="ECO:0007669"/>
    <property type="project" value="InterPro"/>
</dbReference>
<evidence type="ECO:0000256" key="1">
    <source>
        <dbReference type="ARBA" id="ARBA00022553"/>
    </source>
</evidence>
<reference evidence="10 11" key="1">
    <citation type="submission" date="2018-08" db="EMBL/GenBank/DDBJ databases">
        <title>A genome reference for cultivated species of the human gut microbiota.</title>
        <authorList>
            <person name="Zou Y."/>
            <person name="Xue W."/>
            <person name="Luo G."/>
        </authorList>
    </citation>
    <scope>NUCLEOTIDE SEQUENCE [LARGE SCALE GENOMIC DNA]</scope>
    <source>
        <strain evidence="10 11">AF24-29</strain>
    </source>
</reference>
<organism evidence="10 11">
    <name type="scientific">Holdemania filiformis</name>
    <dbReference type="NCBI Taxonomy" id="61171"/>
    <lineage>
        <taxon>Bacteria</taxon>
        <taxon>Bacillati</taxon>
        <taxon>Bacillota</taxon>
        <taxon>Erysipelotrichia</taxon>
        <taxon>Erysipelotrichales</taxon>
        <taxon>Erysipelotrichaceae</taxon>
        <taxon>Holdemania</taxon>
    </lineage>
</organism>
<sequence>MKTVLIVEDDPAISDLIAEVLTTGGIQPIRAYSGSEALLVLQRRHPDLILLDLMLPGISGEAVMERVPDIPVIIVSARGEIDDKVDLLRSGAADYITKPFDTRELLARIEVQLRPAAGRRSPDLTCGPLTLSPLLQQVSAGGQTVKLTRTETAILKLLMRNSGQVITKSEMLEQISEDTPDGMENSLKVHISHLRAKLRNICDQEIIESVWGIGFKPALKS</sequence>
<evidence type="ECO:0000256" key="3">
    <source>
        <dbReference type="ARBA" id="ARBA00023015"/>
    </source>
</evidence>
<dbReference type="RefSeq" id="WP_117895961.1">
    <property type="nucleotide sequence ID" value="NZ_CABJCV010000025.1"/>
</dbReference>
<evidence type="ECO:0000256" key="7">
    <source>
        <dbReference type="PROSITE-ProRule" id="PRU01091"/>
    </source>
</evidence>
<feature type="domain" description="OmpR/PhoB-type" evidence="9">
    <location>
        <begin position="121"/>
        <end position="219"/>
    </location>
</feature>
<dbReference type="Gene3D" id="3.40.50.2300">
    <property type="match status" value="1"/>
</dbReference>
<keyword evidence="3" id="KW-0805">Transcription regulation</keyword>
<gene>
    <name evidence="10" type="ORF">DWY25_15345</name>
</gene>
<keyword evidence="11" id="KW-1185">Reference proteome</keyword>
<dbReference type="SMART" id="SM00862">
    <property type="entry name" value="Trans_reg_C"/>
    <property type="match status" value="1"/>
</dbReference>
<feature type="DNA-binding region" description="OmpR/PhoB-type" evidence="7">
    <location>
        <begin position="121"/>
        <end position="219"/>
    </location>
</feature>
<dbReference type="Proteomes" id="UP000284178">
    <property type="component" value="Unassembled WGS sequence"/>
</dbReference>
<dbReference type="SMART" id="SM00448">
    <property type="entry name" value="REC"/>
    <property type="match status" value="1"/>
</dbReference>
<dbReference type="GO" id="GO:0005829">
    <property type="term" value="C:cytosol"/>
    <property type="evidence" value="ECO:0007669"/>
    <property type="project" value="TreeGrafter"/>
</dbReference>
<comment type="caution">
    <text evidence="10">The sequence shown here is derived from an EMBL/GenBank/DDBJ whole genome shotgun (WGS) entry which is preliminary data.</text>
</comment>
<dbReference type="PANTHER" id="PTHR48111:SF1">
    <property type="entry name" value="TWO-COMPONENT RESPONSE REGULATOR ORR33"/>
    <property type="match status" value="1"/>
</dbReference>
<dbReference type="CDD" id="cd00383">
    <property type="entry name" value="trans_reg_C"/>
    <property type="match status" value="1"/>
</dbReference>
<proteinExistence type="predicted"/>
<dbReference type="GO" id="GO:0032993">
    <property type="term" value="C:protein-DNA complex"/>
    <property type="evidence" value="ECO:0007669"/>
    <property type="project" value="TreeGrafter"/>
</dbReference>
<evidence type="ECO:0000259" key="9">
    <source>
        <dbReference type="PROSITE" id="PS51755"/>
    </source>
</evidence>
<dbReference type="PANTHER" id="PTHR48111">
    <property type="entry name" value="REGULATOR OF RPOS"/>
    <property type="match status" value="1"/>
</dbReference>
<evidence type="ECO:0000313" key="10">
    <source>
        <dbReference type="EMBL" id="RGR68945.1"/>
    </source>
</evidence>
<dbReference type="Gene3D" id="6.10.250.690">
    <property type="match status" value="1"/>
</dbReference>
<dbReference type="Pfam" id="PF00072">
    <property type="entry name" value="Response_reg"/>
    <property type="match status" value="1"/>
</dbReference>
<dbReference type="InterPro" id="IPR036388">
    <property type="entry name" value="WH-like_DNA-bd_sf"/>
</dbReference>
<dbReference type="PROSITE" id="PS50110">
    <property type="entry name" value="RESPONSE_REGULATORY"/>
    <property type="match status" value="1"/>
</dbReference>
<evidence type="ECO:0000259" key="8">
    <source>
        <dbReference type="PROSITE" id="PS50110"/>
    </source>
</evidence>
<dbReference type="GeneID" id="83016773"/>
<evidence type="ECO:0000256" key="4">
    <source>
        <dbReference type="ARBA" id="ARBA00023125"/>
    </source>
</evidence>
<accession>A0A412FLA0</accession>
<dbReference type="GO" id="GO:0000156">
    <property type="term" value="F:phosphorelay response regulator activity"/>
    <property type="evidence" value="ECO:0007669"/>
    <property type="project" value="TreeGrafter"/>
</dbReference>
<evidence type="ECO:0000256" key="2">
    <source>
        <dbReference type="ARBA" id="ARBA00023012"/>
    </source>
</evidence>
<dbReference type="EMBL" id="QRUP01000025">
    <property type="protein sequence ID" value="RGR68945.1"/>
    <property type="molecule type" value="Genomic_DNA"/>
</dbReference>
<dbReference type="InterPro" id="IPR011006">
    <property type="entry name" value="CheY-like_superfamily"/>
</dbReference>
<keyword evidence="1 6" id="KW-0597">Phosphoprotein</keyword>
<feature type="domain" description="Response regulatory" evidence="8">
    <location>
        <begin position="3"/>
        <end position="113"/>
    </location>
</feature>
<dbReference type="PROSITE" id="PS51755">
    <property type="entry name" value="OMPR_PHOB"/>
    <property type="match status" value="1"/>
</dbReference>
<dbReference type="GO" id="GO:0000976">
    <property type="term" value="F:transcription cis-regulatory region binding"/>
    <property type="evidence" value="ECO:0007669"/>
    <property type="project" value="TreeGrafter"/>
</dbReference>
<dbReference type="SUPFAM" id="SSF52172">
    <property type="entry name" value="CheY-like"/>
    <property type="match status" value="1"/>
</dbReference>
<dbReference type="AlphaFoldDB" id="A0A412FLA0"/>
<evidence type="ECO:0000256" key="5">
    <source>
        <dbReference type="ARBA" id="ARBA00023163"/>
    </source>
</evidence>
<keyword evidence="4 7" id="KW-0238">DNA-binding</keyword>
<dbReference type="InterPro" id="IPR001867">
    <property type="entry name" value="OmpR/PhoB-type_DNA-bd"/>
</dbReference>